<dbReference type="AlphaFoldDB" id="A0A9P3PKV6"/>
<feature type="chain" id="PRO_5040368176" description="Secreted protein" evidence="1">
    <location>
        <begin position="21"/>
        <end position="140"/>
    </location>
</feature>
<evidence type="ECO:0008006" key="4">
    <source>
        <dbReference type="Google" id="ProtNLM"/>
    </source>
</evidence>
<protein>
    <recommendedName>
        <fullName evidence="4">Secreted protein</fullName>
    </recommendedName>
</protein>
<proteinExistence type="predicted"/>
<name>A0A9P3PKV6_LYOSH</name>
<evidence type="ECO:0000313" key="3">
    <source>
        <dbReference type="Proteomes" id="UP001063166"/>
    </source>
</evidence>
<organism evidence="2 3">
    <name type="scientific">Lyophyllum shimeji</name>
    <name type="common">Hon-shimeji</name>
    <name type="synonym">Tricholoma shimeji</name>
    <dbReference type="NCBI Taxonomy" id="47721"/>
    <lineage>
        <taxon>Eukaryota</taxon>
        <taxon>Fungi</taxon>
        <taxon>Dikarya</taxon>
        <taxon>Basidiomycota</taxon>
        <taxon>Agaricomycotina</taxon>
        <taxon>Agaricomycetes</taxon>
        <taxon>Agaricomycetidae</taxon>
        <taxon>Agaricales</taxon>
        <taxon>Tricholomatineae</taxon>
        <taxon>Lyophyllaceae</taxon>
        <taxon>Lyophyllum</taxon>
    </lineage>
</organism>
<keyword evidence="3" id="KW-1185">Reference proteome</keyword>
<sequence length="140" mass="15518">MKAWLLACIAVLLIILFLCALQNLRRATNSAAAILCPVAADKSTLASAMNTPPCNDRQPPHWAPVVAFCPTPSVIPVVPLLLTTYAHLELSMFHPFIVWRSTMKPPNHEIPNRFDLSLFAHSRLYRHPAFPFPPSLALAL</sequence>
<reference evidence="2" key="1">
    <citation type="submission" date="2022-07" db="EMBL/GenBank/DDBJ databases">
        <title>The genome of Lyophyllum shimeji provides insight into the initial evolution of ectomycorrhizal fungal genome.</title>
        <authorList>
            <person name="Kobayashi Y."/>
            <person name="Shibata T."/>
            <person name="Hirakawa H."/>
            <person name="Shigenobu S."/>
            <person name="Nishiyama T."/>
            <person name="Yamada A."/>
            <person name="Hasebe M."/>
            <person name="Kawaguchi M."/>
        </authorList>
    </citation>
    <scope>NUCLEOTIDE SEQUENCE</scope>
    <source>
        <strain evidence="2">AT787</strain>
    </source>
</reference>
<comment type="caution">
    <text evidence="2">The sequence shown here is derived from an EMBL/GenBank/DDBJ whole genome shotgun (WGS) entry which is preliminary data.</text>
</comment>
<accession>A0A9P3PKV6</accession>
<evidence type="ECO:0000313" key="2">
    <source>
        <dbReference type="EMBL" id="GLB38167.1"/>
    </source>
</evidence>
<evidence type="ECO:0000256" key="1">
    <source>
        <dbReference type="SAM" id="SignalP"/>
    </source>
</evidence>
<keyword evidence="1" id="KW-0732">Signal</keyword>
<gene>
    <name evidence="2" type="ORF">LshimejAT787_0500320</name>
</gene>
<feature type="signal peptide" evidence="1">
    <location>
        <begin position="1"/>
        <end position="20"/>
    </location>
</feature>
<dbReference type="EMBL" id="BRPK01000005">
    <property type="protein sequence ID" value="GLB38167.1"/>
    <property type="molecule type" value="Genomic_DNA"/>
</dbReference>
<dbReference type="Proteomes" id="UP001063166">
    <property type="component" value="Unassembled WGS sequence"/>
</dbReference>